<sequence>MEDLPKDRIEELIRQRRWTELKEKLIKMPAPELADLLMSLDKPARVLLFRLLPRSVSAMAFSHLESKDKDILLKDLTDHEARQLLDNLSPDDRTDFFEDMPGQVIQRLINLLSPDERRKALQLLGYPAESVGRLMTPDYVAVRPDWTVKQALDHIRTKGRDSETINVIYVTDASWKLLDALELRRFILADPANTVQQIMDYSFISISAFDDREEAVHLIQRYDLDALPVVDPYGVLLGIVTVDDVLDVAQEEATEDFHKTAAVAPLKVSYREVGMWMLYRKRIGWLVALVIVNLASSGVIAAYEETLAAAIVLAFFIPLLIDSGGNTGAQSATLMIRAIATGDVKIDQWLKAVSKELGVGITLGITMGLAGFVIGFLRGGLEIGIVVGLSMLIIVIFTNLIGIALPFLLVRLRLDPAVASSPLITSISDITGLIIYFSTAAWILGILR</sequence>
<feature type="transmembrane region" description="Helical" evidence="11">
    <location>
        <begin position="383"/>
        <end position="410"/>
    </location>
</feature>
<dbReference type="Proteomes" id="UP000027153">
    <property type="component" value="Unassembled WGS sequence"/>
</dbReference>
<comment type="caution">
    <text evidence="13">The sequence shown here is derived from an EMBL/GenBank/DDBJ whole genome shotgun (WGS) entry which is preliminary data.</text>
</comment>
<feature type="transmembrane region" description="Helical" evidence="11">
    <location>
        <begin position="283"/>
        <end position="303"/>
    </location>
</feature>
<dbReference type="PANTHER" id="PTHR43773:SF1">
    <property type="entry name" value="MAGNESIUM TRANSPORTER MGTE"/>
    <property type="match status" value="1"/>
</dbReference>
<evidence type="ECO:0000256" key="2">
    <source>
        <dbReference type="ARBA" id="ARBA00009749"/>
    </source>
</evidence>
<keyword evidence="3 11" id="KW-0813">Transport</keyword>
<dbReference type="Gene3D" id="1.10.357.20">
    <property type="entry name" value="SLC41 divalent cation transporters, integral membrane domain"/>
    <property type="match status" value="1"/>
</dbReference>
<keyword evidence="4" id="KW-0028">Amino-acid biosynthesis</keyword>
<feature type="domain" description="CBS" evidence="12">
    <location>
        <begin position="199"/>
        <end position="255"/>
    </location>
</feature>
<evidence type="ECO:0000256" key="5">
    <source>
        <dbReference type="ARBA" id="ARBA00022692"/>
    </source>
</evidence>
<keyword evidence="14" id="KW-1185">Reference proteome</keyword>
<dbReference type="SUPFAM" id="SSF161093">
    <property type="entry name" value="MgtE membrane domain-like"/>
    <property type="match status" value="1"/>
</dbReference>
<name>A0A062VCM6_9EURY</name>
<keyword evidence="5 11" id="KW-0812">Transmembrane</keyword>
<dbReference type="Gene3D" id="1.25.60.10">
    <property type="entry name" value="MgtE N-terminal domain-like"/>
    <property type="match status" value="1"/>
</dbReference>
<dbReference type="EMBL" id="JMIY01000001">
    <property type="protein sequence ID" value="KCZ73414.1"/>
    <property type="molecule type" value="Genomic_DNA"/>
</dbReference>
<keyword evidence="7 11" id="KW-1133">Transmembrane helix</keyword>
<evidence type="ECO:0000256" key="7">
    <source>
        <dbReference type="ARBA" id="ARBA00022989"/>
    </source>
</evidence>
<evidence type="ECO:0000256" key="8">
    <source>
        <dbReference type="ARBA" id="ARBA00023136"/>
    </source>
</evidence>
<accession>A0A062VCM6</accession>
<evidence type="ECO:0000259" key="12">
    <source>
        <dbReference type="PROSITE" id="PS51371"/>
    </source>
</evidence>
<keyword evidence="10" id="KW-0129">CBS domain</keyword>
<dbReference type="SUPFAM" id="SSF54631">
    <property type="entry name" value="CBS-domain pair"/>
    <property type="match status" value="1"/>
</dbReference>
<comment type="similarity">
    <text evidence="2 11">Belongs to the SLC41A transporter family.</text>
</comment>
<organism evidence="13 14">
    <name type="scientific">Candidatus Methanoperedens nitratireducens</name>
    <dbReference type="NCBI Taxonomy" id="1392998"/>
    <lineage>
        <taxon>Archaea</taxon>
        <taxon>Methanobacteriati</taxon>
        <taxon>Methanobacteriota</taxon>
        <taxon>Stenosarchaea group</taxon>
        <taxon>Methanomicrobia</taxon>
        <taxon>Methanosarcinales</taxon>
        <taxon>ANME-2 cluster</taxon>
        <taxon>Candidatus Methanoperedentaceae</taxon>
        <taxon>Candidatus Methanoperedens</taxon>
    </lineage>
</organism>
<dbReference type="InterPro" id="IPR006669">
    <property type="entry name" value="MgtE_transporter"/>
</dbReference>
<dbReference type="PANTHER" id="PTHR43773">
    <property type="entry name" value="MAGNESIUM TRANSPORTER MGTE"/>
    <property type="match status" value="1"/>
</dbReference>
<dbReference type="GO" id="GO:0009086">
    <property type="term" value="P:methionine biosynthetic process"/>
    <property type="evidence" value="ECO:0007669"/>
    <property type="project" value="UniProtKB-KW"/>
</dbReference>
<evidence type="ECO:0000256" key="9">
    <source>
        <dbReference type="ARBA" id="ARBA00023167"/>
    </source>
</evidence>
<dbReference type="InterPro" id="IPR000644">
    <property type="entry name" value="CBS_dom"/>
</dbReference>
<evidence type="ECO:0000256" key="1">
    <source>
        <dbReference type="ARBA" id="ARBA00004141"/>
    </source>
</evidence>
<dbReference type="Gene3D" id="3.10.580.10">
    <property type="entry name" value="CBS-domain"/>
    <property type="match status" value="1"/>
</dbReference>
<dbReference type="NCBIfam" id="TIGR00400">
    <property type="entry name" value="mgtE"/>
    <property type="match status" value="1"/>
</dbReference>
<comment type="function">
    <text evidence="11">Acts as a magnesium transporter.</text>
</comment>
<comment type="subunit">
    <text evidence="11">Homodimer.</text>
</comment>
<dbReference type="GO" id="GO:0005886">
    <property type="term" value="C:plasma membrane"/>
    <property type="evidence" value="ECO:0007669"/>
    <property type="project" value="UniProtKB-SubCell"/>
</dbReference>
<keyword evidence="9" id="KW-0486">Methionine biosynthesis</keyword>
<dbReference type="AlphaFoldDB" id="A0A062VCM6"/>
<dbReference type="PROSITE" id="PS51371">
    <property type="entry name" value="CBS"/>
    <property type="match status" value="1"/>
</dbReference>
<protein>
    <recommendedName>
        <fullName evidence="11">Magnesium transporter MgtE</fullName>
    </recommendedName>
</protein>
<feature type="transmembrane region" description="Helical" evidence="11">
    <location>
        <begin position="357"/>
        <end position="377"/>
    </location>
</feature>
<dbReference type="Pfam" id="PF00571">
    <property type="entry name" value="CBS"/>
    <property type="match status" value="2"/>
</dbReference>
<dbReference type="CDD" id="cd04606">
    <property type="entry name" value="CBS_pair_Mg_transporter"/>
    <property type="match status" value="1"/>
</dbReference>
<evidence type="ECO:0000256" key="4">
    <source>
        <dbReference type="ARBA" id="ARBA00022605"/>
    </source>
</evidence>
<gene>
    <name evidence="13" type="ORF">ANME2D_00480</name>
</gene>
<evidence type="ECO:0000313" key="13">
    <source>
        <dbReference type="EMBL" id="KCZ73414.1"/>
    </source>
</evidence>
<evidence type="ECO:0000256" key="10">
    <source>
        <dbReference type="PROSITE-ProRule" id="PRU00703"/>
    </source>
</evidence>
<evidence type="ECO:0000256" key="3">
    <source>
        <dbReference type="ARBA" id="ARBA00022448"/>
    </source>
</evidence>
<dbReference type="Pfam" id="PF03448">
    <property type="entry name" value="MgtE_N"/>
    <property type="match status" value="1"/>
</dbReference>
<keyword evidence="11" id="KW-1003">Cell membrane</keyword>
<evidence type="ECO:0000256" key="6">
    <source>
        <dbReference type="ARBA" id="ARBA00022842"/>
    </source>
</evidence>
<dbReference type="InterPro" id="IPR038076">
    <property type="entry name" value="MgtE_N_sf"/>
</dbReference>
<dbReference type="InterPro" id="IPR006668">
    <property type="entry name" value="Mg_transptr_MgtE_intracell_dom"/>
</dbReference>
<keyword evidence="8 11" id="KW-0472">Membrane</keyword>
<evidence type="ECO:0000313" key="14">
    <source>
        <dbReference type="Proteomes" id="UP000027153"/>
    </source>
</evidence>
<evidence type="ECO:0000256" key="11">
    <source>
        <dbReference type="RuleBase" id="RU362011"/>
    </source>
</evidence>
<dbReference type="InterPro" id="IPR036739">
    <property type="entry name" value="SLC41_membr_dom_sf"/>
</dbReference>
<dbReference type="InterPro" id="IPR046342">
    <property type="entry name" value="CBS_dom_sf"/>
</dbReference>
<feature type="transmembrane region" description="Helical" evidence="11">
    <location>
        <begin position="309"/>
        <end position="336"/>
    </location>
</feature>
<comment type="subcellular location">
    <subcellularLocation>
        <location evidence="11">Cell membrane</location>
        <topology evidence="11">Multi-pass membrane protein</topology>
    </subcellularLocation>
    <subcellularLocation>
        <location evidence="1">Membrane</location>
        <topology evidence="1">Multi-pass membrane protein</topology>
    </subcellularLocation>
</comment>
<dbReference type="InterPro" id="IPR006667">
    <property type="entry name" value="SLC41_membr_dom"/>
</dbReference>
<proteinExistence type="inferred from homology"/>
<dbReference type="SUPFAM" id="SSF158791">
    <property type="entry name" value="MgtE N-terminal domain-like"/>
    <property type="match status" value="1"/>
</dbReference>
<dbReference type="PATRIC" id="fig|1392998.3.peg.81"/>
<dbReference type="GO" id="GO:0046872">
    <property type="term" value="F:metal ion binding"/>
    <property type="evidence" value="ECO:0007669"/>
    <property type="project" value="UniProtKB-KW"/>
</dbReference>
<dbReference type="GO" id="GO:0015095">
    <property type="term" value="F:magnesium ion transmembrane transporter activity"/>
    <property type="evidence" value="ECO:0007669"/>
    <property type="project" value="InterPro"/>
</dbReference>
<feature type="transmembrane region" description="Helical" evidence="11">
    <location>
        <begin position="422"/>
        <end position="447"/>
    </location>
</feature>
<keyword evidence="6 11" id="KW-0460">Magnesium</keyword>
<keyword evidence="11" id="KW-0479">Metal-binding</keyword>
<dbReference type="Pfam" id="PF01769">
    <property type="entry name" value="MgtE"/>
    <property type="match status" value="1"/>
</dbReference>
<reference evidence="13 14" key="1">
    <citation type="journal article" date="2013" name="Nature">
        <title>Anaerobic oxidation of methane coupled to nitrate reduction in a novel archaeal lineage.</title>
        <authorList>
            <person name="Haroon M.F."/>
            <person name="Hu S."/>
            <person name="Shi Y."/>
            <person name="Imelfort M."/>
            <person name="Keller J."/>
            <person name="Hugenholtz P."/>
            <person name="Yuan Z."/>
            <person name="Tyson G.W."/>
        </authorList>
    </citation>
    <scope>NUCLEOTIDE SEQUENCE [LARGE SCALE GENOMIC DNA]</scope>
    <source>
        <strain evidence="13 14">ANME-2d</strain>
    </source>
</reference>
<dbReference type="SMART" id="SM00116">
    <property type="entry name" value="CBS"/>
    <property type="match status" value="1"/>
</dbReference>
<dbReference type="SMART" id="SM00924">
    <property type="entry name" value="MgtE_N"/>
    <property type="match status" value="1"/>
</dbReference>